<keyword evidence="9" id="KW-0238">DNA-binding</keyword>
<evidence type="ECO:0000313" key="14">
    <source>
        <dbReference type="Proteomes" id="UP000034368"/>
    </source>
</evidence>
<dbReference type="GO" id="GO:0005524">
    <property type="term" value="F:ATP binding"/>
    <property type="evidence" value="ECO:0007669"/>
    <property type="project" value="UniProtKB-KW"/>
</dbReference>
<keyword evidence="10" id="KW-0413">Isomerase</keyword>
<dbReference type="InterPro" id="IPR041236">
    <property type="entry name" value="PriA_C"/>
</dbReference>
<keyword evidence="1" id="KW-0639">Primosome</keyword>
<dbReference type="InterPro" id="IPR042115">
    <property type="entry name" value="PriA_3primeBD_sf"/>
</dbReference>
<accession>A0A0G1L3A4</accession>
<evidence type="ECO:0000256" key="2">
    <source>
        <dbReference type="ARBA" id="ARBA00022705"/>
    </source>
</evidence>
<dbReference type="GO" id="GO:0006302">
    <property type="term" value="P:double-strand break repair"/>
    <property type="evidence" value="ECO:0007669"/>
    <property type="project" value="InterPro"/>
</dbReference>
<evidence type="ECO:0000259" key="12">
    <source>
        <dbReference type="Pfam" id="PF18074"/>
    </source>
</evidence>
<feature type="domain" description="Primosomal protein N C-terminal" evidence="12">
    <location>
        <begin position="537"/>
        <end position="621"/>
    </location>
</feature>
<keyword evidence="8" id="KW-0067">ATP-binding</keyword>
<feature type="domain" description="Primosomal protein N' 3' DNA-binding" evidence="11">
    <location>
        <begin position="17"/>
        <end position="108"/>
    </location>
</feature>
<gene>
    <name evidence="13" type="ORF">UW90_C0003G0027</name>
</gene>
<dbReference type="AlphaFoldDB" id="A0A0G1L3A4"/>
<name>A0A0G1L3A4_9BACT</name>
<dbReference type="Proteomes" id="UP000034368">
    <property type="component" value="Unassembled WGS sequence"/>
</dbReference>
<dbReference type="Gene3D" id="3.40.1440.60">
    <property type="entry name" value="PriA, 3(prime) DNA-binding domain"/>
    <property type="match status" value="1"/>
</dbReference>
<organism evidence="13 14">
    <name type="scientific">Candidatus Yanofskybacteria bacterium GW2011_GWB1_45_11</name>
    <dbReference type="NCBI Taxonomy" id="1619026"/>
    <lineage>
        <taxon>Bacteria</taxon>
        <taxon>Candidatus Yanofskyibacteriota</taxon>
    </lineage>
</organism>
<keyword evidence="6" id="KW-0347">Helicase</keyword>
<dbReference type="GO" id="GO:0016787">
    <property type="term" value="F:hydrolase activity"/>
    <property type="evidence" value="ECO:0007669"/>
    <property type="project" value="UniProtKB-KW"/>
</dbReference>
<dbReference type="InterPro" id="IPR041222">
    <property type="entry name" value="PriA_3primeBD"/>
</dbReference>
<evidence type="ECO:0000313" key="13">
    <source>
        <dbReference type="EMBL" id="KKT90303.1"/>
    </source>
</evidence>
<evidence type="ECO:0000256" key="6">
    <source>
        <dbReference type="ARBA" id="ARBA00022806"/>
    </source>
</evidence>
<dbReference type="GO" id="GO:0046872">
    <property type="term" value="F:metal ion binding"/>
    <property type="evidence" value="ECO:0007669"/>
    <property type="project" value="UniProtKB-KW"/>
</dbReference>
<dbReference type="GO" id="GO:0006310">
    <property type="term" value="P:DNA recombination"/>
    <property type="evidence" value="ECO:0007669"/>
    <property type="project" value="InterPro"/>
</dbReference>
<dbReference type="NCBIfam" id="TIGR00595">
    <property type="entry name" value="priA"/>
    <property type="match status" value="1"/>
</dbReference>
<keyword evidence="3" id="KW-0479">Metal-binding</keyword>
<keyword evidence="7" id="KW-0862">Zinc</keyword>
<dbReference type="GO" id="GO:0006270">
    <property type="term" value="P:DNA replication initiation"/>
    <property type="evidence" value="ECO:0007669"/>
    <property type="project" value="TreeGrafter"/>
</dbReference>
<dbReference type="GO" id="GO:0003677">
    <property type="term" value="F:DNA binding"/>
    <property type="evidence" value="ECO:0007669"/>
    <property type="project" value="UniProtKB-KW"/>
</dbReference>
<dbReference type="InterPro" id="IPR005259">
    <property type="entry name" value="PriA"/>
</dbReference>
<dbReference type="SUPFAM" id="SSF52540">
    <property type="entry name" value="P-loop containing nucleoside triphosphate hydrolases"/>
    <property type="match status" value="1"/>
</dbReference>
<dbReference type="GO" id="GO:0043138">
    <property type="term" value="F:3'-5' DNA helicase activity"/>
    <property type="evidence" value="ECO:0007669"/>
    <property type="project" value="TreeGrafter"/>
</dbReference>
<keyword evidence="4" id="KW-0547">Nucleotide-binding</keyword>
<evidence type="ECO:0000256" key="8">
    <source>
        <dbReference type="ARBA" id="ARBA00022840"/>
    </source>
</evidence>
<dbReference type="GO" id="GO:1990077">
    <property type="term" value="C:primosome complex"/>
    <property type="evidence" value="ECO:0007669"/>
    <property type="project" value="UniProtKB-KW"/>
</dbReference>
<sequence length="631" mass="70997">MYILEVIPLTNLPQNGPQILSYFSDGEMPKGSVVGIAVNNRKIKGVVISSNPLEKEKAALKKSLYQLKKITNIVSASPLVGENQFKIALWIAKTYYAPLGLSLKHVLPPFWGKNKYPSEPVNSVNKDSENGFHIILANTKDVPARIEPMIRDAVDDGQAMIILPDKEYIPAYVERLSRVGITAVIQSGLTNQEYFNSWQSVSDGRTQILIGTRSALLAQFKNLKLIIVVDSHNEMYASDMAPKFHAAELASYVAGINRAKLIYADVFEGVINYHAARSLDDKRKRDREVVAVDMVRELQSGNFWSISNALRKAIIDTLNANEKILLFSPRKGYMGLLVCGNCGASVKCSNCDVPMRVHQSINLTLVCHHCMSVKSLPGHCANCNSAKLKPAGPAGSQRIYEEIYALKEEGKIRDAPVVVIDADVTQNETEEKEVIETLLKPGPAVCVATQGIFSFLPYLNFDCAGVINGDSLMNMPDYRSEEKFIHVFEKISDFNPKKIILQAYHRDNPLLDLLPDGNYEKFYLESLILRSRFMYPPYSKLILLSYSHRDWKKASTNARILNEKLKMALAHSRIQDIVRLSESSPAYISKEKGLYRYHILIKVKPEFENIREFLKYVPNQWKISVNPVNLI</sequence>
<evidence type="ECO:0000256" key="1">
    <source>
        <dbReference type="ARBA" id="ARBA00022515"/>
    </source>
</evidence>
<dbReference type="Gene3D" id="3.40.50.300">
    <property type="entry name" value="P-loop containing nucleotide triphosphate hydrolases"/>
    <property type="match status" value="1"/>
</dbReference>
<evidence type="ECO:0000256" key="9">
    <source>
        <dbReference type="ARBA" id="ARBA00023125"/>
    </source>
</evidence>
<comment type="caution">
    <text evidence="13">The sequence shown here is derived from an EMBL/GenBank/DDBJ whole genome shotgun (WGS) entry which is preliminary data.</text>
</comment>
<evidence type="ECO:0000256" key="7">
    <source>
        <dbReference type="ARBA" id="ARBA00022833"/>
    </source>
</evidence>
<dbReference type="Pfam" id="PF18074">
    <property type="entry name" value="PriA_C"/>
    <property type="match status" value="1"/>
</dbReference>
<dbReference type="Pfam" id="PF17764">
    <property type="entry name" value="PriA_3primeBD"/>
    <property type="match status" value="1"/>
</dbReference>
<protein>
    <submittedName>
        <fullName evidence="13">Primosomal protein N</fullName>
    </submittedName>
</protein>
<evidence type="ECO:0000256" key="10">
    <source>
        <dbReference type="ARBA" id="ARBA00023235"/>
    </source>
</evidence>
<proteinExistence type="predicted"/>
<dbReference type="PANTHER" id="PTHR30580">
    <property type="entry name" value="PRIMOSOMAL PROTEIN N"/>
    <property type="match status" value="1"/>
</dbReference>
<evidence type="ECO:0000256" key="4">
    <source>
        <dbReference type="ARBA" id="ARBA00022741"/>
    </source>
</evidence>
<dbReference type="PANTHER" id="PTHR30580:SF0">
    <property type="entry name" value="PRIMOSOMAL PROTEIN N"/>
    <property type="match status" value="1"/>
</dbReference>
<keyword evidence="2" id="KW-0235">DNA replication</keyword>
<keyword evidence="5" id="KW-0378">Hydrolase</keyword>
<dbReference type="EMBL" id="LCKD01000003">
    <property type="protein sequence ID" value="KKT90303.1"/>
    <property type="molecule type" value="Genomic_DNA"/>
</dbReference>
<dbReference type="GO" id="GO:0006269">
    <property type="term" value="P:DNA replication, synthesis of primer"/>
    <property type="evidence" value="ECO:0007669"/>
    <property type="project" value="UniProtKB-KW"/>
</dbReference>
<reference evidence="13 14" key="1">
    <citation type="journal article" date="2015" name="Nature">
        <title>rRNA introns, odd ribosomes, and small enigmatic genomes across a large radiation of phyla.</title>
        <authorList>
            <person name="Brown C.T."/>
            <person name="Hug L.A."/>
            <person name="Thomas B.C."/>
            <person name="Sharon I."/>
            <person name="Castelle C.J."/>
            <person name="Singh A."/>
            <person name="Wilkins M.J."/>
            <person name="Williams K.H."/>
            <person name="Banfield J.F."/>
        </authorList>
    </citation>
    <scope>NUCLEOTIDE SEQUENCE [LARGE SCALE GENOMIC DNA]</scope>
</reference>
<evidence type="ECO:0000256" key="5">
    <source>
        <dbReference type="ARBA" id="ARBA00022801"/>
    </source>
</evidence>
<evidence type="ECO:0000259" key="11">
    <source>
        <dbReference type="Pfam" id="PF17764"/>
    </source>
</evidence>
<evidence type="ECO:0000256" key="3">
    <source>
        <dbReference type="ARBA" id="ARBA00022723"/>
    </source>
</evidence>
<dbReference type="InterPro" id="IPR027417">
    <property type="entry name" value="P-loop_NTPase"/>
</dbReference>